<evidence type="ECO:0000259" key="2">
    <source>
        <dbReference type="Pfam" id="PF07589"/>
    </source>
</evidence>
<feature type="transmembrane region" description="Helical" evidence="1">
    <location>
        <begin position="26"/>
        <end position="44"/>
    </location>
</feature>
<dbReference type="AlphaFoldDB" id="X0YCF8"/>
<sequence>DSTSVQFQFNESTGVLSALVAVPEPSAFVLAALGLLGLLAFSWGKYHRRA</sequence>
<protein>
    <recommendedName>
        <fullName evidence="2">Ice-binding protein C-terminal domain-containing protein</fullName>
    </recommendedName>
</protein>
<dbReference type="EMBL" id="BARS01042961">
    <property type="protein sequence ID" value="GAG34511.1"/>
    <property type="molecule type" value="Genomic_DNA"/>
</dbReference>
<accession>X0YCF8</accession>
<keyword evidence="1" id="KW-1133">Transmembrane helix</keyword>
<feature type="non-terminal residue" evidence="3">
    <location>
        <position position="1"/>
    </location>
</feature>
<organism evidence="3">
    <name type="scientific">marine sediment metagenome</name>
    <dbReference type="NCBI Taxonomy" id="412755"/>
    <lineage>
        <taxon>unclassified sequences</taxon>
        <taxon>metagenomes</taxon>
        <taxon>ecological metagenomes</taxon>
    </lineage>
</organism>
<proteinExistence type="predicted"/>
<comment type="caution">
    <text evidence="3">The sequence shown here is derived from an EMBL/GenBank/DDBJ whole genome shotgun (WGS) entry which is preliminary data.</text>
</comment>
<gene>
    <name evidence="3" type="ORF">S01H1_65110</name>
</gene>
<reference evidence="3" key="1">
    <citation type="journal article" date="2014" name="Front. Microbiol.">
        <title>High frequency of phylogenetically diverse reductive dehalogenase-homologous genes in deep subseafloor sedimentary metagenomes.</title>
        <authorList>
            <person name="Kawai M."/>
            <person name="Futagami T."/>
            <person name="Toyoda A."/>
            <person name="Takaki Y."/>
            <person name="Nishi S."/>
            <person name="Hori S."/>
            <person name="Arai W."/>
            <person name="Tsubouchi T."/>
            <person name="Morono Y."/>
            <person name="Uchiyama I."/>
            <person name="Ito T."/>
            <person name="Fujiyama A."/>
            <person name="Inagaki F."/>
            <person name="Takami H."/>
        </authorList>
    </citation>
    <scope>NUCLEOTIDE SEQUENCE</scope>
    <source>
        <strain evidence="3">Expedition CK06-06</strain>
    </source>
</reference>
<keyword evidence="1" id="KW-0472">Membrane</keyword>
<dbReference type="Pfam" id="PF07589">
    <property type="entry name" value="PEP-CTERM"/>
    <property type="match status" value="1"/>
</dbReference>
<keyword evidence="1" id="KW-0812">Transmembrane</keyword>
<feature type="domain" description="Ice-binding protein C-terminal" evidence="2">
    <location>
        <begin position="21"/>
        <end position="41"/>
    </location>
</feature>
<evidence type="ECO:0000256" key="1">
    <source>
        <dbReference type="SAM" id="Phobius"/>
    </source>
</evidence>
<name>X0YCF8_9ZZZZ</name>
<evidence type="ECO:0000313" key="3">
    <source>
        <dbReference type="EMBL" id="GAG34511.1"/>
    </source>
</evidence>
<dbReference type="InterPro" id="IPR013424">
    <property type="entry name" value="Ice-binding_C"/>
</dbReference>